<dbReference type="STRING" id="1670800.BSQ44_14470"/>
<organism evidence="2 3">
    <name type="scientific">Aquibium oceanicum</name>
    <dbReference type="NCBI Taxonomy" id="1670800"/>
    <lineage>
        <taxon>Bacteria</taxon>
        <taxon>Pseudomonadati</taxon>
        <taxon>Pseudomonadota</taxon>
        <taxon>Alphaproteobacteria</taxon>
        <taxon>Hyphomicrobiales</taxon>
        <taxon>Phyllobacteriaceae</taxon>
        <taxon>Aquibium</taxon>
    </lineage>
</organism>
<dbReference type="InterPro" id="IPR001633">
    <property type="entry name" value="EAL_dom"/>
</dbReference>
<dbReference type="PANTHER" id="PTHR33121:SF82">
    <property type="entry name" value="SIGNAL TRANSDUCTION PROTEIN CONTAINING A EAL DOMAIN"/>
    <property type="match status" value="1"/>
</dbReference>
<sequence length="272" mass="29734">MSNELAVHVDEVGIVFGRHRELLLKSSYQMLFRVDRDVLVPFACEALAIAFTRGQAVPAQELFARVETARREALENVCRMLHFRNYSNIGIDGLELFFNVDPGLPLPDAEHIEWLARETLPDPSLAVCEITEGVATSREQVRAFAVDMKRIGVKIAVDDFGAGESTLDRVHLLEPDTVKIDAGWFQAVARNPDASALLPDLFSGLRDMGCQVLVEGIETATDLAAALTAGADFLQGYYLARPALAGTIFDQAPLDIEVLLGENLKLVGANGR</sequence>
<evidence type="ECO:0000259" key="1">
    <source>
        <dbReference type="PROSITE" id="PS50883"/>
    </source>
</evidence>
<dbReference type="OrthoDB" id="1673646at2"/>
<dbReference type="PROSITE" id="PS50883">
    <property type="entry name" value="EAL"/>
    <property type="match status" value="1"/>
</dbReference>
<evidence type="ECO:0000313" key="2">
    <source>
        <dbReference type="EMBL" id="APH72428.1"/>
    </source>
</evidence>
<keyword evidence="3" id="KW-1185">Reference proteome</keyword>
<name>A0A1L3SSQ8_9HYPH</name>
<proteinExistence type="predicted"/>
<protein>
    <recommendedName>
        <fullName evidence="1">EAL domain-containing protein</fullName>
    </recommendedName>
</protein>
<dbReference type="KEGG" id="meso:BSQ44_14470"/>
<dbReference type="CDD" id="cd01948">
    <property type="entry name" value="EAL"/>
    <property type="match status" value="1"/>
</dbReference>
<dbReference type="AlphaFoldDB" id="A0A1L3SSQ8"/>
<gene>
    <name evidence="2" type="ORF">BSQ44_14470</name>
</gene>
<dbReference type="Proteomes" id="UP000182840">
    <property type="component" value="Chromosome"/>
</dbReference>
<evidence type="ECO:0000313" key="3">
    <source>
        <dbReference type="Proteomes" id="UP000182840"/>
    </source>
</evidence>
<dbReference type="InterPro" id="IPR035919">
    <property type="entry name" value="EAL_sf"/>
</dbReference>
<dbReference type="SUPFAM" id="SSF141868">
    <property type="entry name" value="EAL domain-like"/>
    <property type="match status" value="1"/>
</dbReference>
<reference evidence="3" key="1">
    <citation type="submission" date="2016-11" db="EMBL/GenBank/DDBJ databases">
        <title>Mesorhizobium oceanicum sp. nov., isolated from deep seawater in South China Sea.</title>
        <authorList>
            <person name="Fu G.-Y."/>
        </authorList>
    </citation>
    <scope>NUCLEOTIDE SEQUENCE [LARGE SCALE GENOMIC DNA]</scope>
    <source>
        <strain evidence="3">B7</strain>
    </source>
</reference>
<feature type="domain" description="EAL" evidence="1">
    <location>
        <begin position="1"/>
        <end position="256"/>
    </location>
</feature>
<dbReference type="RefSeq" id="WP_072605378.1">
    <property type="nucleotide sequence ID" value="NZ_CP018171.1"/>
</dbReference>
<dbReference type="Pfam" id="PF00563">
    <property type="entry name" value="EAL"/>
    <property type="match status" value="1"/>
</dbReference>
<dbReference type="InterPro" id="IPR050706">
    <property type="entry name" value="Cyclic-di-GMP_PDE-like"/>
</dbReference>
<accession>A0A1L3SSQ8</accession>
<dbReference type="GO" id="GO:0071111">
    <property type="term" value="F:cyclic-guanylate-specific phosphodiesterase activity"/>
    <property type="evidence" value="ECO:0007669"/>
    <property type="project" value="InterPro"/>
</dbReference>
<dbReference type="SMART" id="SM00052">
    <property type="entry name" value="EAL"/>
    <property type="match status" value="1"/>
</dbReference>
<dbReference type="PANTHER" id="PTHR33121">
    <property type="entry name" value="CYCLIC DI-GMP PHOSPHODIESTERASE PDEF"/>
    <property type="match status" value="1"/>
</dbReference>
<dbReference type="Gene3D" id="3.20.20.450">
    <property type="entry name" value="EAL domain"/>
    <property type="match status" value="1"/>
</dbReference>
<dbReference type="EMBL" id="CP018171">
    <property type="protein sequence ID" value="APH72428.1"/>
    <property type="molecule type" value="Genomic_DNA"/>
</dbReference>